<protein>
    <submittedName>
        <fullName evidence="7">Predicted arabinose efflux permease, MFS family</fullName>
    </submittedName>
</protein>
<evidence type="ECO:0000256" key="3">
    <source>
        <dbReference type="ARBA" id="ARBA00022989"/>
    </source>
</evidence>
<gene>
    <name evidence="7" type="ORF">SAMN07250955_101492</name>
</gene>
<feature type="transmembrane region" description="Helical" evidence="5">
    <location>
        <begin position="173"/>
        <end position="196"/>
    </location>
</feature>
<feature type="transmembrane region" description="Helical" evidence="5">
    <location>
        <begin position="57"/>
        <end position="73"/>
    </location>
</feature>
<dbReference type="InterPro" id="IPR020846">
    <property type="entry name" value="MFS_dom"/>
</dbReference>
<keyword evidence="8" id="KW-1185">Reference proteome</keyword>
<keyword evidence="2 5" id="KW-0812">Transmembrane</keyword>
<evidence type="ECO:0000256" key="1">
    <source>
        <dbReference type="ARBA" id="ARBA00004141"/>
    </source>
</evidence>
<feature type="transmembrane region" description="Helical" evidence="5">
    <location>
        <begin position="144"/>
        <end position="167"/>
    </location>
</feature>
<name>A0A212Q8E0_9PROT</name>
<feature type="transmembrane region" description="Helical" evidence="5">
    <location>
        <begin position="208"/>
        <end position="228"/>
    </location>
</feature>
<feature type="domain" description="Major facilitator superfamily (MFS) profile" evidence="6">
    <location>
        <begin position="19"/>
        <end position="475"/>
    </location>
</feature>
<dbReference type="PANTHER" id="PTHR42718">
    <property type="entry name" value="MAJOR FACILITATOR SUPERFAMILY MULTIDRUG TRANSPORTER MFSC"/>
    <property type="match status" value="1"/>
</dbReference>
<evidence type="ECO:0000256" key="5">
    <source>
        <dbReference type="SAM" id="Phobius"/>
    </source>
</evidence>
<evidence type="ECO:0000313" key="8">
    <source>
        <dbReference type="Proteomes" id="UP000197065"/>
    </source>
</evidence>
<evidence type="ECO:0000256" key="4">
    <source>
        <dbReference type="ARBA" id="ARBA00023136"/>
    </source>
</evidence>
<feature type="transmembrane region" description="Helical" evidence="5">
    <location>
        <begin position="282"/>
        <end position="302"/>
    </location>
</feature>
<proteinExistence type="predicted"/>
<dbReference type="Proteomes" id="UP000197065">
    <property type="component" value="Unassembled WGS sequence"/>
</dbReference>
<feature type="transmembrane region" description="Helical" evidence="5">
    <location>
        <begin position="405"/>
        <end position="436"/>
    </location>
</feature>
<evidence type="ECO:0000256" key="2">
    <source>
        <dbReference type="ARBA" id="ARBA00022692"/>
    </source>
</evidence>
<organism evidence="7 8">
    <name type="scientific">Arboricoccus pini</name>
    <dbReference type="NCBI Taxonomy" id="1963835"/>
    <lineage>
        <taxon>Bacteria</taxon>
        <taxon>Pseudomonadati</taxon>
        <taxon>Pseudomonadota</taxon>
        <taxon>Alphaproteobacteria</taxon>
        <taxon>Geminicoccales</taxon>
        <taxon>Geminicoccaceae</taxon>
        <taxon>Arboricoccus</taxon>
    </lineage>
</organism>
<feature type="transmembrane region" description="Helical" evidence="5">
    <location>
        <begin position="17"/>
        <end position="37"/>
    </location>
</feature>
<feature type="transmembrane region" description="Helical" evidence="5">
    <location>
        <begin position="348"/>
        <end position="366"/>
    </location>
</feature>
<feature type="transmembrane region" description="Helical" evidence="5">
    <location>
        <begin position="372"/>
        <end position="393"/>
    </location>
</feature>
<dbReference type="Gene3D" id="1.20.1250.20">
    <property type="entry name" value="MFS general substrate transporter like domains"/>
    <property type="match status" value="1"/>
</dbReference>
<dbReference type="AlphaFoldDB" id="A0A212Q8E0"/>
<comment type="subcellular location">
    <subcellularLocation>
        <location evidence="1">Membrane</location>
        <topology evidence="1">Multi-pass membrane protein</topology>
    </subcellularLocation>
</comment>
<dbReference type="GO" id="GO:0016020">
    <property type="term" value="C:membrane"/>
    <property type="evidence" value="ECO:0007669"/>
    <property type="project" value="UniProtKB-SubCell"/>
</dbReference>
<dbReference type="InterPro" id="IPR036259">
    <property type="entry name" value="MFS_trans_sf"/>
</dbReference>
<dbReference type="EMBL" id="FYEH01000001">
    <property type="protein sequence ID" value="SNB55606.1"/>
    <property type="molecule type" value="Genomic_DNA"/>
</dbReference>
<feature type="transmembrane region" description="Helical" evidence="5">
    <location>
        <begin position="314"/>
        <end position="336"/>
    </location>
</feature>
<dbReference type="PANTHER" id="PTHR42718:SF39">
    <property type="entry name" value="ACTINORHODIN TRANSPORTER-RELATED"/>
    <property type="match status" value="1"/>
</dbReference>
<feature type="transmembrane region" description="Helical" evidence="5">
    <location>
        <begin position="448"/>
        <end position="470"/>
    </location>
</feature>
<keyword evidence="3 5" id="KW-1133">Transmembrane helix</keyword>
<dbReference type="GO" id="GO:0022857">
    <property type="term" value="F:transmembrane transporter activity"/>
    <property type="evidence" value="ECO:0007669"/>
    <property type="project" value="InterPro"/>
</dbReference>
<reference evidence="7 8" key="1">
    <citation type="submission" date="2017-06" db="EMBL/GenBank/DDBJ databases">
        <authorList>
            <person name="Kim H.J."/>
            <person name="Triplett B.A."/>
        </authorList>
    </citation>
    <scope>NUCLEOTIDE SEQUENCE [LARGE SCALE GENOMIC DNA]</scope>
    <source>
        <strain evidence="7 8">B29T1</strain>
    </source>
</reference>
<evidence type="ECO:0000259" key="6">
    <source>
        <dbReference type="PROSITE" id="PS50850"/>
    </source>
</evidence>
<dbReference type="OrthoDB" id="2414439at2"/>
<dbReference type="SUPFAM" id="SSF103473">
    <property type="entry name" value="MFS general substrate transporter"/>
    <property type="match status" value="1"/>
</dbReference>
<dbReference type="CDD" id="cd17321">
    <property type="entry name" value="MFS_MMR_MDR_like"/>
    <property type="match status" value="1"/>
</dbReference>
<accession>A0A212Q8E0</accession>
<dbReference type="Pfam" id="PF07690">
    <property type="entry name" value="MFS_1"/>
    <property type="match status" value="1"/>
</dbReference>
<evidence type="ECO:0000313" key="7">
    <source>
        <dbReference type="EMBL" id="SNB55606.1"/>
    </source>
</evidence>
<sequence>MAAARPELTAQADSRRWFALAILLTGAFLGPLDFFIVNLALPSIQKGLGASSADTQLVISGYAVIYASFLITGGRLGDIYGRKSVFLLGLGGFALASGFCGLATSTDMLILGRTLQALSAAAMAPQALASIHALFPPHERVQALMIYGATLGLASVVGQLAGGVLVALDLGGLGWRVIFLINLPVALVAAATAIPFLRETRKGPSPTLDIVGVVLSSLALLAFVIPLTEGRDRGWPLWSIAMLAATPFLVEMFRRYEIRLALKGGEPLVPLAIFASPGLLRALGAVALIYALATFFLTVAIYCQVGLAQTTMQAGLMILPFCLGNFIGPFVTGLVARQAGGHGPSIGYGLMAVSTAAMAATVLSAAPAAPPAIPFVMSLFGLGLGMGITIPTMMRVVVERIDPAFAGLVGGVFNSTLQVSAACSVALIGGFFFTAWGPAMRPEDVGHAFGLTMLLIAGVYVVAGMLAGGLGQRRLCGVSS</sequence>
<feature type="transmembrane region" description="Helical" evidence="5">
    <location>
        <begin position="234"/>
        <end position="253"/>
    </location>
</feature>
<feature type="transmembrane region" description="Helical" evidence="5">
    <location>
        <begin position="85"/>
        <end position="105"/>
    </location>
</feature>
<dbReference type="InterPro" id="IPR011701">
    <property type="entry name" value="MFS"/>
</dbReference>
<dbReference type="PROSITE" id="PS50850">
    <property type="entry name" value="MFS"/>
    <property type="match status" value="1"/>
</dbReference>
<keyword evidence="4 5" id="KW-0472">Membrane</keyword>